<dbReference type="Proteomes" id="UP000028493">
    <property type="component" value="Unassembled WGS sequence"/>
</dbReference>
<name>A0A077PEM0_XENBV</name>
<sequence length="26" mass="3114">MLTQKWSGDKKNYFVLNELPEKDQSD</sequence>
<proteinExistence type="predicted"/>
<dbReference type="AlphaFoldDB" id="A0A077PEM0"/>
<gene>
    <name evidence="1" type="ORF">XBKB1_1300047</name>
</gene>
<accession>A0A077PEM0</accession>
<comment type="caution">
    <text evidence="1">The sequence shown here is derived from an EMBL/GenBank/DDBJ whole genome shotgun (WGS) entry which is preliminary data.</text>
</comment>
<dbReference type="EMBL" id="CBSZ010000036">
    <property type="protein sequence ID" value="CDH22780.1"/>
    <property type="molecule type" value="Genomic_DNA"/>
</dbReference>
<protein>
    <submittedName>
        <fullName evidence="1">Uncharacterized protein</fullName>
    </submittedName>
</protein>
<reference evidence="1" key="1">
    <citation type="submission" date="2013-07" db="EMBL/GenBank/DDBJ databases">
        <title>Sub-species coevolution in mutualistic symbiosis.</title>
        <authorList>
            <person name="Murfin K."/>
            <person name="Klassen J."/>
            <person name="Lee M."/>
            <person name="Forst S."/>
            <person name="Stock P."/>
            <person name="Goodrich-Blair H."/>
        </authorList>
    </citation>
    <scope>NUCLEOTIDE SEQUENCE [LARGE SCALE GENOMIC DNA]</scope>
    <source>
        <strain evidence="1">Kraussei Becker Underwood</strain>
    </source>
</reference>
<evidence type="ECO:0000313" key="1">
    <source>
        <dbReference type="EMBL" id="CDH22780.1"/>
    </source>
</evidence>
<organism evidence="1">
    <name type="scientific">Xenorhabdus bovienii str. kraussei Becker Underwood</name>
    <dbReference type="NCBI Taxonomy" id="1398204"/>
    <lineage>
        <taxon>Bacteria</taxon>
        <taxon>Pseudomonadati</taxon>
        <taxon>Pseudomonadota</taxon>
        <taxon>Gammaproteobacteria</taxon>
        <taxon>Enterobacterales</taxon>
        <taxon>Morganellaceae</taxon>
        <taxon>Xenorhabdus</taxon>
    </lineage>
</organism>
<dbReference type="HOGENOM" id="CLU_3417171_0_0_6"/>